<dbReference type="Proteomes" id="UP000243106">
    <property type="component" value="Unassembled WGS sequence"/>
</dbReference>
<evidence type="ECO:0000313" key="2">
    <source>
        <dbReference type="EMBL" id="SFQ55000.1"/>
    </source>
</evidence>
<dbReference type="RefSeq" id="WP_093013280.1">
    <property type="nucleotide sequence ID" value="NZ_FOXV01000009.1"/>
</dbReference>
<sequence length="196" mass="21001">MFKTLSQLAPLGLASAFSIFAAPVAANDVFNGNMAAYVAHLQSKLADEPEIWRALRLSSAAHAGLSEDEILALDETWRQEVAQSDRPLISGIYDHAASQVVRDMLETAKGRVTEIIVMDAVGLNVAISAVTSDFWQGDEAKHAQTFGRPSGALHIGEVAFDDSTQRFQIQVSAPLNEPATDTPVGAVTFGLNADMF</sequence>
<accession>A0A1I5ZEY9</accession>
<dbReference type="EMBL" id="FOXV01000009">
    <property type="protein sequence ID" value="SFQ55000.1"/>
    <property type="molecule type" value="Genomic_DNA"/>
</dbReference>
<organism evidence="2 3">
    <name type="scientific">Roseivivax halotolerans</name>
    <dbReference type="NCBI Taxonomy" id="93684"/>
    <lineage>
        <taxon>Bacteria</taxon>
        <taxon>Pseudomonadati</taxon>
        <taxon>Pseudomonadota</taxon>
        <taxon>Alphaproteobacteria</taxon>
        <taxon>Rhodobacterales</taxon>
        <taxon>Roseobacteraceae</taxon>
        <taxon>Roseivivax</taxon>
    </lineage>
</organism>
<keyword evidence="1" id="KW-0732">Signal</keyword>
<keyword evidence="3" id="KW-1185">Reference proteome</keyword>
<evidence type="ECO:0000313" key="3">
    <source>
        <dbReference type="Proteomes" id="UP000243106"/>
    </source>
</evidence>
<protein>
    <submittedName>
        <fullName evidence="2">Uncharacterized protein</fullName>
    </submittedName>
</protein>
<name>A0A1I5ZEY9_9RHOB</name>
<proteinExistence type="predicted"/>
<feature type="signal peptide" evidence="1">
    <location>
        <begin position="1"/>
        <end position="21"/>
    </location>
</feature>
<feature type="chain" id="PRO_5017401778" evidence="1">
    <location>
        <begin position="22"/>
        <end position="196"/>
    </location>
</feature>
<gene>
    <name evidence="2" type="ORF">SAMN05421853_109124</name>
</gene>
<evidence type="ECO:0000256" key="1">
    <source>
        <dbReference type="SAM" id="SignalP"/>
    </source>
</evidence>
<dbReference type="AlphaFoldDB" id="A0A1I5ZEY9"/>
<dbReference type="STRING" id="93684.SAMN05421853_109124"/>
<reference evidence="3" key="1">
    <citation type="submission" date="2016-10" db="EMBL/GenBank/DDBJ databases">
        <authorList>
            <person name="Varghese N."/>
            <person name="Submissions S."/>
        </authorList>
    </citation>
    <scope>NUCLEOTIDE SEQUENCE [LARGE SCALE GENOMIC DNA]</scope>
    <source>
        <strain evidence="3">JCM 10271</strain>
    </source>
</reference>